<evidence type="ECO:0000313" key="2">
    <source>
        <dbReference type="Proteomes" id="UP001480955"/>
    </source>
</evidence>
<proteinExistence type="predicted"/>
<gene>
    <name evidence="1" type="ORF">ABS772_19795</name>
</gene>
<dbReference type="EMBL" id="JBELQE010000101">
    <property type="protein sequence ID" value="MER2252166.1"/>
    <property type="molecule type" value="Genomic_DNA"/>
</dbReference>
<name>A0ABV1QRX1_9HYPH</name>
<dbReference type="RefSeq" id="WP_276518062.1">
    <property type="nucleotide sequence ID" value="NZ_JBELQE010000101.1"/>
</dbReference>
<evidence type="ECO:0000313" key="1">
    <source>
        <dbReference type="EMBL" id="MER2252166.1"/>
    </source>
</evidence>
<comment type="caution">
    <text evidence="1">The sequence shown here is derived from an EMBL/GenBank/DDBJ whole genome shotgun (WGS) entry which is preliminary data.</text>
</comment>
<sequence>MGPELLDVAFDELGDLALVRGELSDSLRLHVSALQRLDEEDLW</sequence>
<keyword evidence="2" id="KW-1185">Reference proteome</keyword>
<organism evidence="1 2">
    <name type="scientific">Methylorubrum podarium</name>
    <dbReference type="NCBI Taxonomy" id="200476"/>
    <lineage>
        <taxon>Bacteria</taxon>
        <taxon>Pseudomonadati</taxon>
        <taxon>Pseudomonadota</taxon>
        <taxon>Alphaproteobacteria</taxon>
        <taxon>Hyphomicrobiales</taxon>
        <taxon>Methylobacteriaceae</taxon>
        <taxon>Methylorubrum</taxon>
    </lineage>
</organism>
<reference evidence="1 2" key="1">
    <citation type="submission" date="2024-06" db="EMBL/GenBank/DDBJ databases">
        <authorList>
            <person name="Campbell A.G."/>
        </authorList>
    </citation>
    <scope>NUCLEOTIDE SEQUENCE [LARGE SCALE GENOMIC DNA]</scope>
    <source>
        <strain evidence="1 2">EM12</strain>
    </source>
</reference>
<protein>
    <submittedName>
        <fullName evidence="1">Uncharacterized protein</fullName>
    </submittedName>
</protein>
<dbReference type="Proteomes" id="UP001480955">
    <property type="component" value="Unassembled WGS sequence"/>
</dbReference>
<accession>A0ABV1QRX1</accession>